<dbReference type="EMBL" id="QVNQ01000001">
    <property type="protein sequence ID" value="RFS87387.1"/>
    <property type="molecule type" value="Genomic_DNA"/>
</dbReference>
<accession>A0A372GPR8</accession>
<evidence type="ECO:0000313" key="7">
    <source>
        <dbReference type="Proteomes" id="UP000262882"/>
    </source>
</evidence>
<evidence type="ECO:0000256" key="2">
    <source>
        <dbReference type="ARBA" id="ARBA00022737"/>
    </source>
</evidence>
<keyword evidence="2" id="KW-0677">Repeat</keyword>
<dbReference type="InterPro" id="IPR003593">
    <property type="entry name" value="AAA+_ATPase"/>
</dbReference>
<dbReference type="SUPFAM" id="SSF52540">
    <property type="entry name" value="P-loop containing nucleoside triphosphate hydrolases"/>
    <property type="match status" value="2"/>
</dbReference>
<organism evidence="6 7">
    <name type="scientific">Actinomadura spongiicola</name>
    <dbReference type="NCBI Taxonomy" id="2303421"/>
    <lineage>
        <taxon>Bacteria</taxon>
        <taxon>Bacillati</taxon>
        <taxon>Actinomycetota</taxon>
        <taxon>Actinomycetes</taxon>
        <taxon>Streptosporangiales</taxon>
        <taxon>Thermomonosporaceae</taxon>
        <taxon>Actinomadura</taxon>
    </lineage>
</organism>
<evidence type="ECO:0000256" key="4">
    <source>
        <dbReference type="ARBA" id="ARBA00022840"/>
    </source>
</evidence>
<dbReference type="InterPro" id="IPR027417">
    <property type="entry name" value="P-loop_NTPase"/>
</dbReference>
<dbReference type="OrthoDB" id="8039522at2"/>
<protein>
    <submittedName>
        <fullName evidence="6">Sugar ABC transporter ATP-binding protein</fullName>
    </submittedName>
</protein>
<dbReference type="GO" id="GO:0016887">
    <property type="term" value="F:ATP hydrolysis activity"/>
    <property type="evidence" value="ECO:0007669"/>
    <property type="project" value="InterPro"/>
</dbReference>
<dbReference type="GO" id="GO:0005524">
    <property type="term" value="F:ATP binding"/>
    <property type="evidence" value="ECO:0007669"/>
    <property type="project" value="UniProtKB-KW"/>
</dbReference>
<keyword evidence="3" id="KW-0547">Nucleotide-binding</keyword>
<dbReference type="AlphaFoldDB" id="A0A372GPR8"/>
<dbReference type="CDD" id="cd03215">
    <property type="entry name" value="ABC_Carb_Monos_II"/>
    <property type="match status" value="1"/>
</dbReference>
<feature type="domain" description="ABC transporter" evidence="5">
    <location>
        <begin position="6"/>
        <end position="249"/>
    </location>
</feature>
<keyword evidence="7" id="KW-1185">Reference proteome</keyword>
<evidence type="ECO:0000259" key="5">
    <source>
        <dbReference type="PROSITE" id="PS50893"/>
    </source>
</evidence>
<keyword evidence="4 6" id="KW-0067">ATP-binding</keyword>
<dbReference type="Pfam" id="PF00005">
    <property type="entry name" value="ABC_tran"/>
    <property type="match status" value="2"/>
</dbReference>
<dbReference type="PROSITE" id="PS50893">
    <property type="entry name" value="ABC_TRANSPORTER_2"/>
    <property type="match status" value="2"/>
</dbReference>
<dbReference type="PANTHER" id="PTHR43790:SF9">
    <property type="entry name" value="GALACTOFURANOSE TRANSPORTER ATP-BINDING PROTEIN YTFR"/>
    <property type="match status" value="1"/>
</dbReference>
<dbReference type="Gene3D" id="3.40.50.300">
    <property type="entry name" value="P-loop containing nucleotide triphosphate hydrolases"/>
    <property type="match status" value="2"/>
</dbReference>
<dbReference type="PROSITE" id="PS00211">
    <property type="entry name" value="ABC_TRANSPORTER_1"/>
    <property type="match status" value="1"/>
</dbReference>
<comment type="caution">
    <text evidence="6">The sequence shown here is derived from an EMBL/GenBank/DDBJ whole genome shotgun (WGS) entry which is preliminary data.</text>
</comment>
<evidence type="ECO:0000256" key="1">
    <source>
        <dbReference type="ARBA" id="ARBA00022448"/>
    </source>
</evidence>
<sequence>MTGAALRVGGLSKTFGATRALADVSFTARAGTIHALLGGNGSGKSTLIKILAGVHSADAGTVETAGRALDARAISPHLARELGLRFVHQQSSTFGDLSVLENLFLGHGFDTAPGFRVPWRRLRARAETLLRRFDIAADPGARLDDLRPATQTMVAIARALQDQEGAHEGVLVLDEPTASLPAAEAGVLLDALRRYAAAGQTIIYVTHRLDEVLEVADEVTVLRDGRHVETRPKAGLTRAALSELIMGRSVAELSTGTRRQQSAPTVLRLRELHVGPLRGLDLEVCEGEVVGIAGLLGSGRSTALRTVFGLVPPDRGTIEIDGRPLAPTGVREAMRADVAFVPEDRAREGCFADLTVLENLSMPSTGRWFRKGRLRHRAEAGQAAEEMRAHQVKAASVHAPMGSLSGGNQQKVIVARWLTRSPRVLLLDEPSQGIDVGARFEIWELVRKATAAGTAVLVVSSDLEELAGACDRVVVLRGGKVQAELCGDDLNETHLEHLIQEAP</sequence>
<dbReference type="InterPro" id="IPR050107">
    <property type="entry name" value="ABC_carbohydrate_import_ATPase"/>
</dbReference>
<dbReference type="SMART" id="SM00382">
    <property type="entry name" value="AAA"/>
    <property type="match status" value="2"/>
</dbReference>
<dbReference type="Proteomes" id="UP000262882">
    <property type="component" value="Unassembled WGS sequence"/>
</dbReference>
<name>A0A372GPR8_9ACTN</name>
<dbReference type="PANTHER" id="PTHR43790">
    <property type="entry name" value="CARBOHYDRATE TRANSPORT ATP-BINDING PROTEIN MG119-RELATED"/>
    <property type="match status" value="1"/>
</dbReference>
<keyword evidence="1" id="KW-0813">Transport</keyword>
<evidence type="ECO:0000256" key="3">
    <source>
        <dbReference type="ARBA" id="ARBA00022741"/>
    </source>
</evidence>
<dbReference type="CDD" id="cd03216">
    <property type="entry name" value="ABC_Carb_Monos_I"/>
    <property type="match status" value="1"/>
</dbReference>
<gene>
    <name evidence="6" type="ORF">D0T12_03935</name>
</gene>
<reference evidence="6 7" key="1">
    <citation type="submission" date="2018-08" db="EMBL/GenBank/DDBJ databases">
        <title>Actinomadura spongicola sp. nov., isolated from marine sponge Leucetta chagosensis.</title>
        <authorList>
            <person name="Li L."/>
            <person name="Lin H.W."/>
        </authorList>
    </citation>
    <scope>NUCLEOTIDE SEQUENCE [LARGE SCALE GENOMIC DNA]</scope>
    <source>
        <strain evidence="6 7">LHW52907</strain>
    </source>
</reference>
<dbReference type="InterPro" id="IPR017871">
    <property type="entry name" value="ABC_transporter-like_CS"/>
</dbReference>
<evidence type="ECO:0000313" key="6">
    <source>
        <dbReference type="EMBL" id="RFS87387.1"/>
    </source>
</evidence>
<dbReference type="RefSeq" id="WP_117397835.1">
    <property type="nucleotide sequence ID" value="NZ_QVNQ01000001.1"/>
</dbReference>
<dbReference type="InterPro" id="IPR003439">
    <property type="entry name" value="ABC_transporter-like_ATP-bd"/>
</dbReference>
<proteinExistence type="predicted"/>
<feature type="domain" description="ABC transporter" evidence="5">
    <location>
        <begin position="261"/>
        <end position="503"/>
    </location>
</feature>